<dbReference type="GO" id="GO:0007165">
    <property type="term" value="P:signal transduction"/>
    <property type="evidence" value="ECO:0007669"/>
    <property type="project" value="InterPro"/>
</dbReference>
<evidence type="ECO:0000313" key="3">
    <source>
        <dbReference type="Proteomes" id="UP000094379"/>
    </source>
</evidence>
<dbReference type="RefSeq" id="WP_069296622.1">
    <property type="nucleotide sequence ID" value="NZ_MCRI01000029.1"/>
</dbReference>
<accession>A0A1E3GPW7</accession>
<evidence type="ECO:0000313" key="2">
    <source>
        <dbReference type="EMBL" id="ODN66057.1"/>
    </source>
</evidence>
<dbReference type="EMBL" id="MCRI01000029">
    <property type="protein sequence ID" value="ODN66057.1"/>
    <property type="molecule type" value="Genomic_DNA"/>
</dbReference>
<organism evidence="2 3">
    <name type="scientific">Methylophaga muralis</name>
    <dbReference type="NCBI Taxonomy" id="291169"/>
    <lineage>
        <taxon>Bacteria</taxon>
        <taxon>Pseudomonadati</taxon>
        <taxon>Pseudomonadota</taxon>
        <taxon>Gammaproteobacteria</taxon>
        <taxon>Thiotrichales</taxon>
        <taxon>Piscirickettsiaceae</taxon>
        <taxon>Methylophaga</taxon>
    </lineage>
</organism>
<name>A0A1E3GPW7_9GAMM</name>
<dbReference type="Pfam" id="PF01584">
    <property type="entry name" value="CheW"/>
    <property type="match status" value="1"/>
</dbReference>
<gene>
    <name evidence="2" type="primary">cheW_3</name>
    <name evidence="2" type="ORF">A9E74_02222</name>
</gene>
<dbReference type="GO" id="GO:0005829">
    <property type="term" value="C:cytosol"/>
    <property type="evidence" value="ECO:0007669"/>
    <property type="project" value="TreeGrafter"/>
</dbReference>
<dbReference type="InterPro" id="IPR039315">
    <property type="entry name" value="CheW"/>
</dbReference>
<dbReference type="Proteomes" id="UP000094379">
    <property type="component" value="Unassembled WGS sequence"/>
</dbReference>
<dbReference type="AlphaFoldDB" id="A0A1E3GPW7"/>
<sequence>MSSNSHSGKEIYQVLYLNHQHYAVPVQSIISVLALEKILSLPDTPNWLTGVVHVRNAIVPVVNLSFIFEVDSLADESRHPLLVLLRHPHDSQRWLALCVTDITQLIDTEQLAETGLRSSPHPCVKHVVDIDSQPLYLLDISKLFEQLMKDQG</sequence>
<dbReference type="PANTHER" id="PTHR22617:SF23">
    <property type="entry name" value="CHEMOTAXIS PROTEIN CHEW"/>
    <property type="match status" value="1"/>
</dbReference>
<dbReference type="InterPro" id="IPR002545">
    <property type="entry name" value="CheW-lke_dom"/>
</dbReference>
<dbReference type="Gene3D" id="2.30.30.40">
    <property type="entry name" value="SH3 Domains"/>
    <property type="match status" value="1"/>
</dbReference>
<dbReference type="SUPFAM" id="SSF50341">
    <property type="entry name" value="CheW-like"/>
    <property type="match status" value="1"/>
</dbReference>
<reference evidence="2 3" key="1">
    <citation type="submission" date="2016-07" db="EMBL/GenBank/DDBJ databases">
        <title>Draft Genome Sequence of Methylophaga muralis Bur 1.</title>
        <authorList>
            <person name="Vasilenko O.V."/>
            <person name="Doronina N.V."/>
            <person name="Shmareva M.N."/>
            <person name="Tarlachkov S.V."/>
            <person name="Mustakhimov I."/>
            <person name="Trotsenko Y.A."/>
        </authorList>
    </citation>
    <scope>NUCLEOTIDE SEQUENCE [LARGE SCALE GENOMIC DNA]</scope>
    <source>
        <strain evidence="2 3">Bur 1</strain>
    </source>
</reference>
<comment type="caution">
    <text evidence="2">The sequence shown here is derived from an EMBL/GenBank/DDBJ whole genome shotgun (WGS) entry which is preliminary data.</text>
</comment>
<dbReference type="STRING" id="291169.A9E74_02222"/>
<feature type="domain" description="CheW-like" evidence="1">
    <location>
        <begin position="9"/>
        <end position="149"/>
    </location>
</feature>
<dbReference type="PANTHER" id="PTHR22617">
    <property type="entry name" value="CHEMOTAXIS SENSOR HISTIDINE KINASE-RELATED"/>
    <property type="match status" value="1"/>
</dbReference>
<protein>
    <submittedName>
        <fullName evidence="2">Chemotaxis protein CheW</fullName>
    </submittedName>
</protein>
<dbReference type="PROSITE" id="PS50851">
    <property type="entry name" value="CHEW"/>
    <property type="match status" value="1"/>
</dbReference>
<dbReference type="InterPro" id="IPR036061">
    <property type="entry name" value="CheW-like_dom_sf"/>
</dbReference>
<dbReference type="GO" id="GO:0006935">
    <property type="term" value="P:chemotaxis"/>
    <property type="evidence" value="ECO:0007669"/>
    <property type="project" value="InterPro"/>
</dbReference>
<dbReference type="Gene3D" id="2.40.50.180">
    <property type="entry name" value="CheA-289, Domain 4"/>
    <property type="match status" value="1"/>
</dbReference>
<proteinExistence type="predicted"/>
<evidence type="ECO:0000259" key="1">
    <source>
        <dbReference type="PROSITE" id="PS50851"/>
    </source>
</evidence>
<dbReference type="SMART" id="SM00260">
    <property type="entry name" value="CheW"/>
    <property type="match status" value="1"/>
</dbReference>
<keyword evidence="3" id="KW-1185">Reference proteome</keyword>